<dbReference type="AlphaFoldDB" id="G0NTB2"/>
<dbReference type="OrthoDB" id="5867664at2759"/>
<evidence type="ECO:0000313" key="3">
    <source>
        <dbReference type="Proteomes" id="UP000008068"/>
    </source>
</evidence>
<keyword evidence="3" id="KW-1185">Reference proteome</keyword>
<feature type="compositionally biased region" description="Polar residues" evidence="1">
    <location>
        <begin position="359"/>
        <end position="382"/>
    </location>
</feature>
<name>G0NTB2_CAEBE</name>
<feature type="compositionally biased region" description="Low complexity" evidence="1">
    <location>
        <begin position="570"/>
        <end position="589"/>
    </location>
</feature>
<feature type="region of interest" description="Disordered" evidence="1">
    <location>
        <begin position="69"/>
        <end position="147"/>
    </location>
</feature>
<feature type="compositionally biased region" description="Polar residues" evidence="1">
    <location>
        <begin position="193"/>
        <end position="207"/>
    </location>
</feature>
<proteinExistence type="predicted"/>
<reference evidence="3" key="1">
    <citation type="submission" date="2011-07" db="EMBL/GenBank/DDBJ databases">
        <authorList>
            <consortium name="Caenorhabditis brenneri Sequencing and Analysis Consortium"/>
            <person name="Wilson R.K."/>
        </authorList>
    </citation>
    <scope>NUCLEOTIDE SEQUENCE [LARGE SCALE GENOMIC DNA]</scope>
    <source>
        <strain evidence="3">PB2801</strain>
    </source>
</reference>
<sequence>MAALASFTRNSRSYGQQPIDVTQQGQRDRSVMSLDAQGRSVSHECPTSTTLVRQLYLPQIPQSASFAAAPSSFSGASSSSSNHHHPVYHSQNSLPPTLIGTSPHSASSNSLVQGHRNPALGSGNTLTRSYHQPSSTNSSTSNLYGPLGTISRDLKQSIRDISPPVINSSANPHLVNYIQTSSFDNGSYEFPSGQAQQQRRLGGSQQHLAPLQQTSSSFYSNPQSSSSQLLGQQAVRPNYAYQQSLPRQQHINSHQTQAFFGTVRAPVNSTNIVTPLRASKTMIDVLAPVRDTVAAQATTGTLPSLGTSSSNGDECPTSTTLVRQLYLPQIPQSASFAAAPSSFSGASSSSSNHHHPVYHSQNSLPPTLIGTSPHSASSNSLVQGHRNPALGSGNTLTRSYHQPSSTNSSTSNLYGPLGTISRDLKQSIRDISPPVINSSANPHLVNYIQTSSFDNGSYEFPSGQAQQQRRLGGSQQHLAPLQQTSSSFYSNPQSSSSQLLGQQAVRPNYAYQQSLPRQQHINSHQTQAFFGTVRAPVNSTNIVTPLRASKTMIDVLAPVRDTVAAQATTGTLPSLGTSSSNGSSNSSSGVGSGGSGSLMTQSIGGPNKHLSASHSTLNTASTHESMMHSKIPKSPSNESLSRSHTSSSGGSQGGVRRRLPNPPRDGMDSMGGLADHEKKTETCYKELPNIDSNANILMRKKF</sequence>
<protein>
    <submittedName>
        <fullName evidence="2">CBN-MBK-2 protein</fullName>
    </submittedName>
</protein>
<dbReference type="Proteomes" id="UP000008068">
    <property type="component" value="Unassembled WGS sequence"/>
</dbReference>
<feature type="compositionally biased region" description="Low complexity" evidence="1">
    <location>
        <begin position="339"/>
        <end position="351"/>
    </location>
</feature>
<feature type="compositionally biased region" description="Polar residues" evidence="1">
    <location>
        <begin position="463"/>
        <end position="477"/>
    </location>
</feature>
<dbReference type="eggNOG" id="KOG0667">
    <property type="taxonomic scope" value="Eukaryota"/>
</dbReference>
<feature type="compositionally biased region" description="Polar residues" evidence="1">
    <location>
        <begin position="392"/>
        <end position="413"/>
    </location>
</feature>
<feature type="region of interest" description="Disordered" evidence="1">
    <location>
        <begin position="1"/>
        <end position="45"/>
    </location>
</feature>
<evidence type="ECO:0000313" key="2">
    <source>
        <dbReference type="EMBL" id="EGT37207.1"/>
    </source>
</evidence>
<feature type="region of interest" description="Disordered" evidence="1">
    <location>
        <begin position="186"/>
        <end position="207"/>
    </location>
</feature>
<organism evidence="3">
    <name type="scientific">Caenorhabditis brenneri</name>
    <name type="common">Nematode worm</name>
    <dbReference type="NCBI Taxonomy" id="135651"/>
    <lineage>
        <taxon>Eukaryota</taxon>
        <taxon>Metazoa</taxon>
        <taxon>Ecdysozoa</taxon>
        <taxon>Nematoda</taxon>
        <taxon>Chromadorea</taxon>
        <taxon>Rhabditida</taxon>
        <taxon>Rhabditina</taxon>
        <taxon>Rhabditomorpha</taxon>
        <taxon>Rhabditoidea</taxon>
        <taxon>Rhabditidae</taxon>
        <taxon>Peloderinae</taxon>
        <taxon>Caenorhabditis</taxon>
    </lineage>
</organism>
<feature type="compositionally biased region" description="Polar residues" evidence="1">
    <location>
        <begin position="598"/>
        <end position="624"/>
    </location>
</feature>
<accession>G0NTB2</accession>
<feature type="compositionally biased region" description="Polar residues" evidence="1">
    <location>
        <begin position="89"/>
        <end position="112"/>
    </location>
</feature>
<feature type="compositionally biased region" description="Polar residues" evidence="1">
    <location>
        <begin position="7"/>
        <end position="25"/>
    </location>
</feature>
<dbReference type="STRING" id="135651.G0NTB2"/>
<dbReference type="InParanoid" id="G0NTB2"/>
<feature type="compositionally biased region" description="Polar residues" evidence="1">
    <location>
        <begin position="122"/>
        <end position="143"/>
    </location>
</feature>
<feature type="region of interest" description="Disordered" evidence="1">
    <location>
        <begin position="456"/>
        <end position="477"/>
    </location>
</feature>
<feature type="region of interest" description="Disordered" evidence="1">
    <location>
        <begin position="339"/>
        <end position="417"/>
    </location>
</feature>
<feature type="region of interest" description="Disordered" evidence="1">
    <location>
        <begin position="570"/>
        <end position="674"/>
    </location>
</feature>
<dbReference type="HOGENOM" id="CLU_392895_0_0_1"/>
<feature type="compositionally biased region" description="Low complexity" evidence="1">
    <location>
        <begin position="636"/>
        <end position="649"/>
    </location>
</feature>
<feature type="compositionally biased region" description="Low complexity" evidence="1">
    <location>
        <begin position="69"/>
        <end position="81"/>
    </location>
</feature>
<gene>
    <name evidence="2" type="primary">Cbn-mbk-2</name>
    <name evidence="2" type="ORF">CAEBREN_23757</name>
</gene>
<dbReference type="EMBL" id="GL379943">
    <property type="protein sequence ID" value="EGT37207.1"/>
    <property type="molecule type" value="Genomic_DNA"/>
</dbReference>
<evidence type="ECO:0000256" key="1">
    <source>
        <dbReference type="SAM" id="MobiDB-lite"/>
    </source>
</evidence>